<dbReference type="AlphaFoldDB" id="A0A9W8HSI3"/>
<dbReference type="Proteomes" id="UP001140094">
    <property type="component" value="Unassembled WGS sequence"/>
</dbReference>
<dbReference type="PANTHER" id="PTHR13271:SF151">
    <property type="entry name" value="SET DOMAIN-CONTAINING PROTEIN 4"/>
    <property type="match status" value="1"/>
</dbReference>
<dbReference type="Gene3D" id="3.90.1410.10">
    <property type="entry name" value="set domain protein methyltransferase, domain 1"/>
    <property type="match status" value="1"/>
</dbReference>
<gene>
    <name evidence="1" type="ORF">H4R20_003863</name>
</gene>
<evidence type="ECO:0000313" key="1">
    <source>
        <dbReference type="EMBL" id="KAJ2800957.1"/>
    </source>
</evidence>
<reference evidence="1" key="1">
    <citation type="submission" date="2022-07" db="EMBL/GenBank/DDBJ databases">
        <title>Phylogenomic reconstructions and comparative analyses of Kickxellomycotina fungi.</title>
        <authorList>
            <person name="Reynolds N.K."/>
            <person name="Stajich J.E."/>
            <person name="Barry K."/>
            <person name="Grigoriev I.V."/>
            <person name="Crous P."/>
            <person name="Smith M.E."/>
        </authorList>
    </citation>
    <scope>NUCLEOTIDE SEQUENCE</scope>
    <source>
        <strain evidence="1">NRRL 1565</strain>
    </source>
</reference>
<proteinExistence type="predicted"/>
<organism evidence="1 2">
    <name type="scientific">Coemansia guatemalensis</name>
    <dbReference type="NCBI Taxonomy" id="2761395"/>
    <lineage>
        <taxon>Eukaryota</taxon>
        <taxon>Fungi</taxon>
        <taxon>Fungi incertae sedis</taxon>
        <taxon>Zoopagomycota</taxon>
        <taxon>Kickxellomycotina</taxon>
        <taxon>Kickxellomycetes</taxon>
        <taxon>Kickxellales</taxon>
        <taxon>Kickxellaceae</taxon>
        <taxon>Coemansia</taxon>
    </lineage>
</organism>
<protein>
    <recommendedName>
        <fullName evidence="3">SET domain-containing protein</fullName>
    </recommendedName>
</protein>
<dbReference type="SUPFAM" id="SSF82199">
    <property type="entry name" value="SET domain"/>
    <property type="match status" value="1"/>
</dbReference>
<evidence type="ECO:0000313" key="2">
    <source>
        <dbReference type="Proteomes" id="UP001140094"/>
    </source>
</evidence>
<sequence length="398" mass="42949">MRIPLGSGEEKGLLVVLLQALVGTALLPSQNLLWEGVEWAGAAIILVFLLPSRLNFVSSAQNMELDSQDSFTRAFVAAGGAVSSHICLCTPAGCERGVFIRRPHTLTAAPVSASDAMPLVRIPASLVLTAAKAAKSEIVCKCCGELPDTDASESVVLALFLLTERARAADSPWKWYIDALPCSGSSALYFGAADIDALQGTPLGSAAEAKMRQLQRQYGCVADTLNCWLNSQHSASTISFEDYKWASFIVLSRAISLHSCDDSVVDYDSVGYPHDGCDRALLPFLDMFNHRAQPSAYWTVNSDGSVSIHALAAAAERLSIDADQPLSSEVCLSYGAKPATEWLYEYGFLPPDNIHDAWPHFVHLSGSPSLVAIKRMWFQELNLPLRIMLKDPATSLSG</sequence>
<dbReference type="GO" id="GO:0016279">
    <property type="term" value="F:protein-lysine N-methyltransferase activity"/>
    <property type="evidence" value="ECO:0007669"/>
    <property type="project" value="UniProtKB-ARBA"/>
</dbReference>
<keyword evidence="2" id="KW-1185">Reference proteome</keyword>
<accession>A0A9W8HSI3</accession>
<name>A0A9W8HSI3_9FUNG</name>
<dbReference type="PANTHER" id="PTHR13271">
    <property type="entry name" value="UNCHARACTERIZED PUTATIVE METHYLTRANSFERASE"/>
    <property type="match status" value="1"/>
</dbReference>
<dbReference type="OrthoDB" id="441812at2759"/>
<dbReference type="EMBL" id="JANBUO010000895">
    <property type="protein sequence ID" value="KAJ2800957.1"/>
    <property type="molecule type" value="Genomic_DNA"/>
</dbReference>
<dbReference type="InterPro" id="IPR046341">
    <property type="entry name" value="SET_dom_sf"/>
</dbReference>
<evidence type="ECO:0008006" key="3">
    <source>
        <dbReference type="Google" id="ProtNLM"/>
    </source>
</evidence>
<comment type="caution">
    <text evidence="1">The sequence shown here is derived from an EMBL/GenBank/DDBJ whole genome shotgun (WGS) entry which is preliminary data.</text>
</comment>
<feature type="non-terminal residue" evidence="1">
    <location>
        <position position="398"/>
    </location>
</feature>
<dbReference type="InterPro" id="IPR050600">
    <property type="entry name" value="SETD3_SETD6_MTase"/>
</dbReference>